<feature type="compositionally biased region" description="Acidic residues" evidence="2">
    <location>
        <begin position="493"/>
        <end position="502"/>
    </location>
</feature>
<dbReference type="STRING" id="59895.A0A103YNI9"/>
<dbReference type="PANTHER" id="PTHR12461:SF102">
    <property type="entry name" value="LYSINE-SPECIFIC DEMETHYLASE JMJ31"/>
    <property type="match status" value="1"/>
</dbReference>
<dbReference type="OMA" id="QCKIGQS"/>
<dbReference type="AlphaFoldDB" id="A0A103YNI9"/>
<comment type="similarity">
    <text evidence="1">Belongs to the JARID1 histone demethylase family.</text>
</comment>
<feature type="region of interest" description="Disordered" evidence="2">
    <location>
        <begin position="483"/>
        <end position="553"/>
    </location>
</feature>
<sequence length="553" mass="62444">MEEESPRIAIIDAIPSAEEFISQIEPKNVPVVFHGCVNDWKAFSKWNPSNGGLDYLQGLAGSSTVEVMLSKSAPDVFLQSTEGHALCSSTEMLLPANFETGQDDPLVGDIRQIYLAQVPIMNVEKEERVQLESLIKDIQTPLFLETKTLASINLWMNGAQARSSTHYDPHHNLLCVVSGSKQALFRWMNLIFLFIQEQNTQKSMCRGFHQVDSESLTIAVNLWWRSEMMSGMSEHMDSYYLRRILKRLTDKEMNRMLGKTFPCASNKCSYEQSDDHGCSLGANSNIKVSVGNKLNDGNTLRDLEPSALRSLHELVSLVHDRVNAADLSNAVDSISDMEKTGPKKIVISELYHLEDDPVANIFWALEPHNLQKLVLAMVHHFPRTLEALVLHLISPVGAEVLTRKFDEMDQVTNEEERHLRMLWIDFWELKFNDQIHQWKKTFTEIGPSSGHKNADWYLQVEAFSLLQYTPTFTEIEKGKGIHLLTDGGGDGGGDGDEGDGDGDGGRRTATKGDERRRTETNGDERRRTETKGDEGRRRRWATKGDGDGGRRRR</sequence>
<feature type="compositionally biased region" description="Basic and acidic residues" evidence="2">
    <location>
        <begin position="503"/>
        <end position="553"/>
    </location>
</feature>
<evidence type="ECO:0000313" key="5">
    <source>
        <dbReference type="Proteomes" id="UP000243975"/>
    </source>
</evidence>
<dbReference type="SUPFAM" id="SSF51197">
    <property type="entry name" value="Clavaminate synthase-like"/>
    <property type="match status" value="1"/>
</dbReference>
<dbReference type="Pfam" id="PF13621">
    <property type="entry name" value="Cupin_8"/>
    <property type="match status" value="1"/>
</dbReference>
<evidence type="ECO:0000259" key="3">
    <source>
        <dbReference type="Pfam" id="PF13621"/>
    </source>
</evidence>
<protein>
    <recommendedName>
        <fullName evidence="3">Cupin-like domain-containing protein</fullName>
    </recommendedName>
</protein>
<dbReference type="Gramene" id="KVI12401">
    <property type="protein sequence ID" value="KVI12401"/>
    <property type="gene ID" value="Ccrd_009168"/>
</dbReference>
<accession>A0A103YNI9</accession>
<evidence type="ECO:0000256" key="2">
    <source>
        <dbReference type="SAM" id="MobiDB-lite"/>
    </source>
</evidence>
<dbReference type="Proteomes" id="UP000243975">
    <property type="component" value="Unassembled WGS sequence"/>
</dbReference>
<dbReference type="InterPro" id="IPR041667">
    <property type="entry name" value="Cupin_8"/>
</dbReference>
<reference evidence="4 5" key="1">
    <citation type="journal article" date="2016" name="Sci. Rep.">
        <title>The genome sequence of the outbreeding globe artichoke constructed de novo incorporating a phase-aware low-pass sequencing strategy of F1 progeny.</title>
        <authorList>
            <person name="Scaglione D."/>
            <person name="Reyes-Chin-Wo S."/>
            <person name="Acquadro A."/>
            <person name="Froenicke L."/>
            <person name="Portis E."/>
            <person name="Beitel C."/>
            <person name="Tirone M."/>
            <person name="Mauro R."/>
            <person name="Lo Monaco A."/>
            <person name="Mauromicale G."/>
            <person name="Faccioli P."/>
            <person name="Cattivelli L."/>
            <person name="Rieseberg L."/>
            <person name="Michelmore R."/>
            <person name="Lanteri S."/>
        </authorList>
    </citation>
    <scope>NUCLEOTIDE SEQUENCE [LARGE SCALE GENOMIC DNA]</scope>
    <source>
        <strain evidence="4">2C</strain>
    </source>
</reference>
<evidence type="ECO:0000256" key="1">
    <source>
        <dbReference type="ARBA" id="ARBA00006801"/>
    </source>
</evidence>
<organism evidence="4 5">
    <name type="scientific">Cynara cardunculus var. scolymus</name>
    <name type="common">Globe artichoke</name>
    <name type="synonym">Cynara scolymus</name>
    <dbReference type="NCBI Taxonomy" id="59895"/>
    <lineage>
        <taxon>Eukaryota</taxon>
        <taxon>Viridiplantae</taxon>
        <taxon>Streptophyta</taxon>
        <taxon>Embryophyta</taxon>
        <taxon>Tracheophyta</taxon>
        <taxon>Spermatophyta</taxon>
        <taxon>Magnoliopsida</taxon>
        <taxon>eudicotyledons</taxon>
        <taxon>Gunneridae</taxon>
        <taxon>Pentapetalae</taxon>
        <taxon>asterids</taxon>
        <taxon>campanulids</taxon>
        <taxon>Asterales</taxon>
        <taxon>Asteraceae</taxon>
        <taxon>Carduoideae</taxon>
        <taxon>Cardueae</taxon>
        <taxon>Carduinae</taxon>
        <taxon>Cynara</taxon>
    </lineage>
</organism>
<name>A0A103YNI9_CYNCS</name>
<dbReference type="Gene3D" id="2.60.120.650">
    <property type="entry name" value="Cupin"/>
    <property type="match status" value="1"/>
</dbReference>
<evidence type="ECO:0000313" key="4">
    <source>
        <dbReference type="EMBL" id="KVI12401.1"/>
    </source>
</evidence>
<gene>
    <name evidence="4" type="ORF">Ccrd_009168</name>
</gene>
<keyword evidence="5" id="KW-1185">Reference proteome</keyword>
<comment type="caution">
    <text evidence="4">The sequence shown here is derived from an EMBL/GenBank/DDBJ whole genome shotgun (WGS) entry which is preliminary data.</text>
</comment>
<feature type="domain" description="Cupin-like" evidence="3">
    <location>
        <begin position="18"/>
        <end position="183"/>
    </location>
</feature>
<proteinExistence type="inferred from homology"/>
<dbReference type="EMBL" id="LEKV01000003">
    <property type="protein sequence ID" value="KVI12401.1"/>
    <property type="molecule type" value="Genomic_DNA"/>
</dbReference>
<dbReference type="PANTHER" id="PTHR12461">
    <property type="entry name" value="HYPOXIA-INDUCIBLE FACTOR 1 ALPHA INHIBITOR-RELATED"/>
    <property type="match status" value="1"/>
</dbReference>